<dbReference type="SUPFAM" id="SSF53756">
    <property type="entry name" value="UDP-Glycosyltransferase/glycogen phosphorylase"/>
    <property type="match status" value="1"/>
</dbReference>
<reference evidence="2 3" key="1">
    <citation type="journal article" date="2017" name="BMC Genomics">
        <title>Genome sequencing of 39 Akkermansia muciniphila isolates reveals its population structure, genomic and functional diverisity, and global distribution in mammalian gut microbiotas.</title>
        <authorList>
            <person name="Guo X."/>
            <person name="Li S."/>
            <person name="Zhang J."/>
            <person name="Wu F."/>
            <person name="Li X."/>
            <person name="Wu D."/>
            <person name="Zhang M."/>
            <person name="Ou Z."/>
            <person name="Jie Z."/>
            <person name="Yan Q."/>
            <person name="Li P."/>
            <person name="Yi J."/>
            <person name="Peng Y."/>
        </authorList>
    </citation>
    <scope>NUCLEOTIDE SEQUENCE [LARGE SCALE GENOMIC DNA]</scope>
    <source>
        <strain evidence="2 3">GP28</strain>
    </source>
</reference>
<evidence type="ECO:0000259" key="1">
    <source>
        <dbReference type="Pfam" id="PF00534"/>
    </source>
</evidence>
<evidence type="ECO:0000313" key="2">
    <source>
        <dbReference type="EMBL" id="PNC99901.1"/>
    </source>
</evidence>
<dbReference type="EMBL" id="PJLB01000012">
    <property type="protein sequence ID" value="PNC99901.1"/>
    <property type="molecule type" value="Genomic_DNA"/>
</dbReference>
<gene>
    <name evidence="2" type="ORF">CXT95_10845</name>
</gene>
<sequence>MSSPIKRLFVNGFPSLYGGAGTELHHQIIVWRKMGVEVHLIPSWDYHGEPLYNEMVSLGVIMHAPADWSAVQPGDPVLGFCNAGFLNALPEIRRHTKRTVFINCMTWLFPREKEAMQKGEIAMFLYQNEAVRQEAMPVLRKLNDDPQVQFLTFRPYFHAESFPFIRERDEDFFGCGRISRQDADKFAANTLHIYGAFVSPVQKRGLFLGFDKRSEAKIGRPFDWIRIARNQREVSQQDFYRHSRIILQPTDTTENWPRIGFEAMASGSVLIVDNRGGWRQMVEHGKTGWLCSNERDFIYYASKMACEPNLRDDMAEAARARGLELGGLDVSLESWKEVLEAMARLPE</sequence>
<name>A0AAX0WIS4_9BACT</name>
<dbReference type="GO" id="GO:0016757">
    <property type="term" value="F:glycosyltransferase activity"/>
    <property type="evidence" value="ECO:0007669"/>
    <property type="project" value="InterPro"/>
</dbReference>
<organism evidence="2 3">
    <name type="scientific">Akkermansia muciniphila</name>
    <dbReference type="NCBI Taxonomy" id="239935"/>
    <lineage>
        <taxon>Bacteria</taxon>
        <taxon>Pseudomonadati</taxon>
        <taxon>Verrucomicrobiota</taxon>
        <taxon>Verrucomicrobiia</taxon>
        <taxon>Verrucomicrobiales</taxon>
        <taxon>Akkermansiaceae</taxon>
        <taxon>Akkermansia</taxon>
    </lineage>
</organism>
<protein>
    <recommendedName>
        <fullName evidence="1">Glycosyl transferase family 1 domain-containing protein</fullName>
    </recommendedName>
</protein>
<comment type="caution">
    <text evidence="2">The sequence shown here is derived from an EMBL/GenBank/DDBJ whole genome shotgun (WGS) entry which is preliminary data.</text>
</comment>
<dbReference type="Proteomes" id="UP000236075">
    <property type="component" value="Unassembled WGS sequence"/>
</dbReference>
<dbReference type="RefSeq" id="WP_102748679.1">
    <property type="nucleotide sequence ID" value="NZ_PJLB01000012.1"/>
</dbReference>
<feature type="domain" description="Glycosyl transferase family 1" evidence="1">
    <location>
        <begin position="238"/>
        <end position="320"/>
    </location>
</feature>
<accession>A0AAX0WIS4</accession>
<proteinExistence type="predicted"/>
<dbReference type="Pfam" id="PF00534">
    <property type="entry name" value="Glycos_transf_1"/>
    <property type="match status" value="1"/>
</dbReference>
<dbReference type="AlphaFoldDB" id="A0AAX0WIS4"/>
<dbReference type="Gene3D" id="3.40.50.2000">
    <property type="entry name" value="Glycogen Phosphorylase B"/>
    <property type="match status" value="1"/>
</dbReference>
<evidence type="ECO:0000313" key="3">
    <source>
        <dbReference type="Proteomes" id="UP000236075"/>
    </source>
</evidence>
<dbReference type="InterPro" id="IPR001296">
    <property type="entry name" value="Glyco_trans_1"/>
</dbReference>